<dbReference type="EMBL" id="CP000284">
    <property type="protein sequence ID" value="ABE50991.1"/>
    <property type="molecule type" value="Genomic_DNA"/>
</dbReference>
<gene>
    <name evidence="1" type="ordered locus">Mfla_2728</name>
</gene>
<dbReference type="STRING" id="265072.Mfla_2728"/>
<dbReference type="eggNOG" id="COG4382">
    <property type="taxonomic scope" value="Bacteria"/>
</dbReference>
<accession>Q1GXP6</accession>
<dbReference type="Pfam" id="PF06252">
    <property type="entry name" value="GemA"/>
    <property type="match status" value="1"/>
</dbReference>
<dbReference type="RefSeq" id="WP_011480944.1">
    <property type="nucleotide sequence ID" value="NC_007947.1"/>
</dbReference>
<dbReference type="Proteomes" id="UP000002440">
    <property type="component" value="Chromosome"/>
</dbReference>
<dbReference type="KEGG" id="mfa:Mfla_2728"/>
<evidence type="ECO:0008006" key="3">
    <source>
        <dbReference type="Google" id="ProtNLM"/>
    </source>
</evidence>
<protein>
    <recommendedName>
        <fullName evidence="3">Mu-like prophage protein gp16</fullName>
    </recommendedName>
</protein>
<dbReference type="OrthoDB" id="5460653at2"/>
<dbReference type="InterPro" id="IPR009363">
    <property type="entry name" value="Phage_Mu_Gp16"/>
</dbReference>
<organism evidence="1 2">
    <name type="scientific">Methylobacillus flagellatus (strain ATCC 51484 / DSM 6875 / VKM B-1610 / KT)</name>
    <dbReference type="NCBI Taxonomy" id="265072"/>
    <lineage>
        <taxon>Bacteria</taxon>
        <taxon>Pseudomonadati</taxon>
        <taxon>Pseudomonadota</taxon>
        <taxon>Betaproteobacteria</taxon>
        <taxon>Nitrosomonadales</taxon>
        <taxon>Methylophilaceae</taxon>
        <taxon>Methylobacillus</taxon>
    </lineage>
</organism>
<proteinExistence type="predicted"/>
<evidence type="ECO:0000313" key="2">
    <source>
        <dbReference type="Proteomes" id="UP000002440"/>
    </source>
</evidence>
<reference evidence="1 2" key="1">
    <citation type="submission" date="2006-03" db="EMBL/GenBank/DDBJ databases">
        <title>Complete sequence of Methylobacillus flagellatus KT.</title>
        <authorList>
            <consortium name="US DOE Joint Genome Institute"/>
            <person name="Copeland A."/>
            <person name="Lucas S."/>
            <person name="Lapidus A."/>
            <person name="Barry K."/>
            <person name="Detter J.C."/>
            <person name="Glavina del Rio T."/>
            <person name="Hammon N."/>
            <person name="Israni S."/>
            <person name="Dalin E."/>
            <person name="Tice H."/>
            <person name="Pitluck S."/>
            <person name="Brettin T."/>
            <person name="Bruce D."/>
            <person name="Han C."/>
            <person name="Tapia R."/>
            <person name="Saunders E."/>
            <person name="Gilna P."/>
            <person name="Schmutz J."/>
            <person name="Larimer F."/>
            <person name="Land M."/>
            <person name="Kyrpides N."/>
            <person name="Anderson I."/>
            <person name="Richardson P."/>
        </authorList>
    </citation>
    <scope>NUCLEOTIDE SEQUENCE [LARGE SCALE GENOMIC DNA]</scope>
    <source>
        <strain evidence="2">KT / ATCC 51484 / DSM 6875</strain>
    </source>
</reference>
<evidence type="ECO:0000313" key="1">
    <source>
        <dbReference type="EMBL" id="ABE50991.1"/>
    </source>
</evidence>
<sequence>MKPNYNRNNALAKIHIAKKELGLDDDTYELILSNLCKGKTSAADLDWLELQKVLKHFESKGWISKPAKKARTTTTMKRDSDEVALIRALWLNLHKLGAVKNPSEQAIAAFTKRQYGVGHHKWLDKNQATHMAEALKSWISRVTK</sequence>
<name>Q1GXP6_METFK</name>
<dbReference type="AlphaFoldDB" id="Q1GXP6"/>
<keyword evidence="2" id="KW-1185">Reference proteome</keyword>
<dbReference type="HOGENOM" id="CLU_107084_3_1_4"/>